<gene>
    <name evidence="3" type="ORF">EDB92DRAFT_1941676</name>
</gene>
<evidence type="ECO:0000313" key="4">
    <source>
        <dbReference type="Proteomes" id="UP001201163"/>
    </source>
</evidence>
<dbReference type="InterPro" id="IPR024771">
    <property type="entry name" value="SUZ"/>
</dbReference>
<protein>
    <recommendedName>
        <fullName evidence="2">SUZ domain-containing protein</fullName>
    </recommendedName>
</protein>
<sequence length="202" mass="20847">MSRVPSADTDPWDCPVGVNGELGATSARGGTSVPLRQPAPAPTRAVPDDWDDDPSSSDGEDSQKIWDDANKAGPMPELVLASSRTGSTPNVVPPASAFQSPVRILKRSLQKPTNVSQSASATTETFAERSARYNAARERIFADTSEGKVGGGEGGAASLVVRNPRGPGDSPGPIGRGREALQNESGVSAATPRLLSGRSELG</sequence>
<accession>A0AAD4QE34</accession>
<feature type="compositionally biased region" description="Basic and acidic residues" evidence="1">
    <location>
        <begin position="61"/>
        <end position="70"/>
    </location>
</feature>
<dbReference type="Proteomes" id="UP001201163">
    <property type="component" value="Unassembled WGS sequence"/>
</dbReference>
<evidence type="ECO:0000256" key="1">
    <source>
        <dbReference type="SAM" id="MobiDB-lite"/>
    </source>
</evidence>
<name>A0AAD4QE34_9AGAM</name>
<evidence type="ECO:0000313" key="3">
    <source>
        <dbReference type="EMBL" id="KAH8998041.1"/>
    </source>
</evidence>
<comment type="caution">
    <text evidence="3">The sequence shown here is derived from an EMBL/GenBank/DDBJ whole genome shotgun (WGS) entry which is preliminary data.</text>
</comment>
<evidence type="ECO:0000259" key="2">
    <source>
        <dbReference type="PROSITE" id="PS51673"/>
    </source>
</evidence>
<reference evidence="3" key="1">
    <citation type="submission" date="2022-01" db="EMBL/GenBank/DDBJ databases">
        <title>Comparative genomics reveals a dynamic genome evolution in the ectomycorrhizal milk-cap (Lactarius) mushrooms.</title>
        <authorList>
            <consortium name="DOE Joint Genome Institute"/>
            <person name="Lebreton A."/>
            <person name="Tang N."/>
            <person name="Kuo A."/>
            <person name="LaButti K."/>
            <person name="Drula E."/>
            <person name="Barry K."/>
            <person name="Clum A."/>
            <person name="Lipzen A."/>
            <person name="Mousain D."/>
            <person name="Ng V."/>
            <person name="Wang R."/>
            <person name="Wang X."/>
            <person name="Dai Y."/>
            <person name="Henrissat B."/>
            <person name="Grigoriev I.V."/>
            <person name="Guerin-Laguette A."/>
            <person name="Yu F."/>
            <person name="Martin F.M."/>
        </authorList>
    </citation>
    <scope>NUCLEOTIDE SEQUENCE</scope>
    <source>
        <strain evidence="3">QP</strain>
    </source>
</reference>
<proteinExistence type="predicted"/>
<dbReference type="PROSITE" id="PS51673">
    <property type="entry name" value="SUZ"/>
    <property type="match status" value="1"/>
</dbReference>
<feature type="domain" description="SUZ" evidence="2">
    <location>
        <begin position="74"/>
        <end position="145"/>
    </location>
</feature>
<dbReference type="AlphaFoldDB" id="A0AAD4QE34"/>
<feature type="compositionally biased region" description="Acidic residues" evidence="1">
    <location>
        <begin position="48"/>
        <end position="60"/>
    </location>
</feature>
<feature type="region of interest" description="Disordered" evidence="1">
    <location>
        <begin position="1"/>
        <end position="97"/>
    </location>
</feature>
<dbReference type="Pfam" id="PF12752">
    <property type="entry name" value="SUZ"/>
    <property type="match status" value="1"/>
</dbReference>
<feature type="region of interest" description="Disordered" evidence="1">
    <location>
        <begin position="144"/>
        <end position="202"/>
    </location>
</feature>
<dbReference type="EMBL" id="JAKELL010000006">
    <property type="protein sequence ID" value="KAH8998041.1"/>
    <property type="molecule type" value="Genomic_DNA"/>
</dbReference>
<keyword evidence="4" id="KW-1185">Reference proteome</keyword>
<organism evidence="3 4">
    <name type="scientific">Lactarius akahatsu</name>
    <dbReference type="NCBI Taxonomy" id="416441"/>
    <lineage>
        <taxon>Eukaryota</taxon>
        <taxon>Fungi</taxon>
        <taxon>Dikarya</taxon>
        <taxon>Basidiomycota</taxon>
        <taxon>Agaricomycotina</taxon>
        <taxon>Agaricomycetes</taxon>
        <taxon>Russulales</taxon>
        <taxon>Russulaceae</taxon>
        <taxon>Lactarius</taxon>
    </lineage>
</organism>